<evidence type="ECO:0000313" key="2">
    <source>
        <dbReference type="EMBL" id="CAK0822256.1"/>
    </source>
</evidence>
<evidence type="ECO:0000313" key="3">
    <source>
        <dbReference type="Proteomes" id="UP001189429"/>
    </source>
</evidence>
<feature type="region of interest" description="Disordered" evidence="1">
    <location>
        <begin position="188"/>
        <end position="227"/>
    </location>
</feature>
<organism evidence="2 3">
    <name type="scientific">Prorocentrum cordatum</name>
    <dbReference type="NCBI Taxonomy" id="2364126"/>
    <lineage>
        <taxon>Eukaryota</taxon>
        <taxon>Sar</taxon>
        <taxon>Alveolata</taxon>
        <taxon>Dinophyceae</taxon>
        <taxon>Prorocentrales</taxon>
        <taxon>Prorocentraceae</taxon>
        <taxon>Prorocentrum</taxon>
    </lineage>
</organism>
<feature type="compositionally biased region" description="Basic and acidic residues" evidence="1">
    <location>
        <begin position="87"/>
        <end position="101"/>
    </location>
</feature>
<sequence>MAARGGDGRAPAPALAGEAEAPGGPGHGAAPSPAERQPHTFDIATPERVAAPAAAAAAGAAGRPGPAWRVAALEPGGSSRPSPPRGIIEKRKDGFRREWEQQHPFWPSLEKGGRPHSQRGRAPPKAPPPQQAGATRNMRLHADWKYSAEGRRKKIAESEVDKVGQVVEDSVSSSRALSEERALAHLRKNRRMLQERGSRGAIWSSGTTTWGPTPTPSGRPRRSPARG</sequence>
<evidence type="ECO:0000256" key="1">
    <source>
        <dbReference type="SAM" id="MobiDB-lite"/>
    </source>
</evidence>
<proteinExistence type="predicted"/>
<accession>A0ABN9RSK0</accession>
<reference evidence="2" key="1">
    <citation type="submission" date="2023-10" db="EMBL/GenBank/DDBJ databases">
        <authorList>
            <person name="Chen Y."/>
            <person name="Shah S."/>
            <person name="Dougan E. K."/>
            <person name="Thang M."/>
            <person name="Chan C."/>
        </authorList>
    </citation>
    <scope>NUCLEOTIDE SEQUENCE [LARGE SCALE GENOMIC DNA]</scope>
</reference>
<feature type="compositionally biased region" description="Low complexity" evidence="1">
    <location>
        <begin position="1"/>
        <end position="35"/>
    </location>
</feature>
<feature type="compositionally biased region" description="Low complexity" evidence="1">
    <location>
        <begin position="204"/>
        <end position="218"/>
    </location>
</feature>
<feature type="region of interest" description="Disordered" evidence="1">
    <location>
        <begin position="1"/>
        <end position="141"/>
    </location>
</feature>
<comment type="caution">
    <text evidence="2">The sequence shown here is derived from an EMBL/GenBank/DDBJ whole genome shotgun (WGS) entry which is preliminary data.</text>
</comment>
<name>A0ABN9RSK0_9DINO</name>
<keyword evidence="3" id="KW-1185">Reference proteome</keyword>
<gene>
    <name evidence="2" type="ORF">PCOR1329_LOCUS23324</name>
</gene>
<protein>
    <submittedName>
        <fullName evidence="2">Uncharacterized protein</fullName>
    </submittedName>
</protein>
<dbReference type="EMBL" id="CAUYUJ010007887">
    <property type="protein sequence ID" value="CAK0822256.1"/>
    <property type="molecule type" value="Genomic_DNA"/>
</dbReference>
<feature type="compositionally biased region" description="Low complexity" evidence="1">
    <location>
        <begin position="48"/>
        <end position="80"/>
    </location>
</feature>
<dbReference type="Proteomes" id="UP001189429">
    <property type="component" value="Unassembled WGS sequence"/>
</dbReference>